<sequence>MKKYIKMALLIFLFLLLVVFCWFFVGLPKKNGDISFGVNFSEKKAGIYEIDWKKAYTALLEDMKVKKIRIATHWDLIEQEAGKYNFENLDWQIQEAEKAGAEVILVVGRKTPGWPECHVPNWAENEEKSSQQEKILALVENIVERYKGSSAIKYWQVENEPFFPFGECLWKDDKFLEKEIKLVKSLDSRPVIISESGEFPLWIKAARKGDIVGVTMYKKVWFDDLNSYVSYPFPPVFYKRKAGLIGLIFNKEIMCVELQAEPWGSELNHKLSLEEQEKTMNPIKFKGVIDFSRKTGIDNFYLWGAEWWYWMKEVQGKDDMWQEAKKLF</sequence>
<dbReference type="InterPro" id="IPR013529">
    <property type="entry name" value="Glyco_hydro_42_N"/>
</dbReference>
<dbReference type="PANTHER" id="PTHR12631">
    <property type="entry name" value="ALPHA-L-IDURONIDASE"/>
    <property type="match status" value="1"/>
</dbReference>
<dbReference type="PANTHER" id="PTHR12631:SF10">
    <property type="entry name" value="BETA-XYLOSIDASE-LIKE PROTEIN-RELATED"/>
    <property type="match status" value="1"/>
</dbReference>
<keyword evidence="2" id="KW-0326">Glycosidase</keyword>
<dbReference type="GO" id="GO:0004565">
    <property type="term" value="F:beta-galactosidase activity"/>
    <property type="evidence" value="ECO:0007669"/>
    <property type="project" value="InterPro"/>
</dbReference>
<name>A0A1G2EQP2_9BACT</name>
<comment type="caution">
    <text evidence="4">The sequence shown here is derived from an EMBL/GenBank/DDBJ whole genome shotgun (WGS) entry which is preliminary data.</text>
</comment>
<evidence type="ECO:0000256" key="2">
    <source>
        <dbReference type="ARBA" id="ARBA00023295"/>
    </source>
</evidence>
<protein>
    <recommendedName>
        <fullName evidence="3">Glycoside hydrolase family 42 N-terminal domain-containing protein</fullName>
    </recommendedName>
</protein>
<dbReference type="Pfam" id="PF02449">
    <property type="entry name" value="Glyco_hydro_42"/>
    <property type="match status" value="1"/>
</dbReference>
<dbReference type="GO" id="GO:0009341">
    <property type="term" value="C:beta-galactosidase complex"/>
    <property type="evidence" value="ECO:0007669"/>
    <property type="project" value="InterPro"/>
</dbReference>
<dbReference type="EMBL" id="MHMN01000029">
    <property type="protein sequence ID" value="OGZ28079.1"/>
    <property type="molecule type" value="Genomic_DNA"/>
</dbReference>
<evidence type="ECO:0000313" key="5">
    <source>
        <dbReference type="Proteomes" id="UP000176326"/>
    </source>
</evidence>
<reference evidence="4 5" key="1">
    <citation type="journal article" date="2016" name="Nat. Commun.">
        <title>Thousands of microbial genomes shed light on interconnected biogeochemical processes in an aquifer system.</title>
        <authorList>
            <person name="Anantharaman K."/>
            <person name="Brown C.T."/>
            <person name="Hug L.A."/>
            <person name="Sharon I."/>
            <person name="Castelle C.J."/>
            <person name="Probst A.J."/>
            <person name="Thomas B.C."/>
            <person name="Singh A."/>
            <person name="Wilkins M.J."/>
            <person name="Karaoz U."/>
            <person name="Brodie E.L."/>
            <person name="Williams K.H."/>
            <person name="Hubbard S.S."/>
            <person name="Banfield J.F."/>
        </authorList>
    </citation>
    <scope>NUCLEOTIDE SEQUENCE [LARGE SCALE GENOMIC DNA]</scope>
</reference>
<proteinExistence type="predicted"/>
<dbReference type="Gene3D" id="3.20.20.80">
    <property type="entry name" value="Glycosidases"/>
    <property type="match status" value="1"/>
</dbReference>
<evidence type="ECO:0000259" key="3">
    <source>
        <dbReference type="Pfam" id="PF02449"/>
    </source>
</evidence>
<keyword evidence="1" id="KW-0378">Hydrolase</keyword>
<dbReference type="GO" id="GO:0005975">
    <property type="term" value="P:carbohydrate metabolic process"/>
    <property type="evidence" value="ECO:0007669"/>
    <property type="project" value="InterPro"/>
</dbReference>
<accession>A0A1G2EQP2</accession>
<evidence type="ECO:0000256" key="1">
    <source>
        <dbReference type="ARBA" id="ARBA00022801"/>
    </source>
</evidence>
<dbReference type="InterPro" id="IPR017853">
    <property type="entry name" value="GH"/>
</dbReference>
<dbReference type="Proteomes" id="UP000176326">
    <property type="component" value="Unassembled WGS sequence"/>
</dbReference>
<dbReference type="InterPro" id="IPR051923">
    <property type="entry name" value="Glycosyl_Hydrolase_39"/>
</dbReference>
<feature type="domain" description="Glycoside hydrolase family 42 N-terminal" evidence="3">
    <location>
        <begin position="58"/>
        <end position="170"/>
    </location>
</feature>
<organism evidence="4 5">
    <name type="scientific">Candidatus Nealsonbacteria bacterium RIFOXYC1_FULL_40_7</name>
    <dbReference type="NCBI Taxonomy" id="1801678"/>
    <lineage>
        <taxon>Bacteria</taxon>
        <taxon>Candidatus Nealsoniibacteriota</taxon>
    </lineage>
</organism>
<dbReference type="AlphaFoldDB" id="A0A1G2EQP2"/>
<gene>
    <name evidence="4" type="ORF">A2427_03375</name>
</gene>
<dbReference type="SUPFAM" id="SSF51445">
    <property type="entry name" value="(Trans)glycosidases"/>
    <property type="match status" value="1"/>
</dbReference>
<evidence type="ECO:0000313" key="4">
    <source>
        <dbReference type="EMBL" id="OGZ28079.1"/>
    </source>
</evidence>